<evidence type="ECO:0000313" key="3">
    <source>
        <dbReference type="Proteomes" id="UP000827549"/>
    </source>
</evidence>
<dbReference type="GeneID" id="87804497"/>
<sequence length="1134" mass="123882">MSSGAASHGEADDSSSGDMHSPTPRYYPPPRNPLTPAQLGRIAQTFGIVIPSLPEAPSPFRDRELAGSPRTGSYPRTGSQKQSAQSQAVAVIPPASLLVRQQSGSPDISVERERLRRWRRGRLIPLQPTLNMMLVAIAREFGLPSIAGITVYMGPQLPAESHGSRESTASYGTTTDLDVGPQITPAAWSTLFPNSSSRSTNSPTNTPVATPKKAFTSPPAANLSHGVFAPAPDPILPHTNHHHRVRNLSNPPESRFPSNSSQTGSSVSSFSPRTPASITASIPPSTSLFGTIEFDIDPDEAPWFEGWLRSGGPSRKLGSEGGVRELALVGKLNDERPRFLRDLELEAERAEAERLEQKRLLEQQELERQEQERLEVERREQERLEQERLEQERLQAERLEAERLERERVEAARLEQQRIEAERFEKERLAAERLEQERLEAERLERVRVEQERKEQEERRLEQQRLEQQRIEAQRLEQERIEQERIELQERLERERIEEEERLKREQLEKERVREAEKREAATRAERERKQREMEEREQAELAEAAAAAVGYAALADSSHTYDYADDPPSTSRELNEHDGELHGLGLNRAVAPNGVRQSNTLSEDGERSELGDVVAMLDAHRSSTDLLASPIALPRPIPNGVPPLERGPPTSVTPDSPGLLSPQLSPSDHRGSGIVMADQLNNLEKLMRDLSPRDIHFNSPSALQQRRGVGEKASPLNGAGVNAAGAALPRRGSSRLPYLQPESPRRHSPLVPPGKRYPDAHTSTGSAGTSPPSNHGSMAAADPEARSMTHTRSTSGSNKLHHEMAQRGSDHSIKSAKSEAPKRPPRPPTPDFATPEVPAKYLPTEKVGTIKVPNTPPLGSIPITPSPGAISNGTMPTTPGRQRPPSMSLRGLRRASSKVMLRPKSKAPSGNYPTYPVDPNRGGDPNISSPIIPVEEPQIPIGLFPANPQAMGQQSSFQSMRSPPFQPRSLPDSTNEFGMFNGPSTDPHASTAPAKSKDGFASRLFSFGGRRGKDESEISAINISTPFSTTHTHFTPADMAAAAGHTIMPIPPPPRSHGPSGSLSASGGNVPLSPATANFEFGDPNNSPTSPRNVRRKPVPGLQNQNRSSGSASGDESAESVPVPPSKVTAAAY</sequence>
<evidence type="ECO:0000256" key="1">
    <source>
        <dbReference type="SAM" id="MobiDB-lite"/>
    </source>
</evidence>
<feature type="region of interest" description="Disordered" evidence="1">
    <location>
        <begin position="158"/>
        <end position="284"/>
    </location>
</feature>
<feature type="compositionally biased region" description="Low complexity" evidence="1">
    <location>
        <begin position="718"/>
        <end position="728"/>
    </location>
</feature>
<feature type="region of interest" description="Disordered" evidence="1">
    <location>
        <begin position="588"/>
        <end position="608"/>
    </location>
</feature>
<keyword evidence="3" id="KW-1185">Reference proteome</keyword>
<feature type="compositionally biased region" description="Low complexity" evidence="1">
    <location>
        <begin position="193"/>
        <end position="207"/>
    </location>
</feature>
<feature type="compositionally biased region" description="Basic and acidic residues" evidence="1">
    <location>
        <begin position="801"/>
        <end position="823"/>
    </location>
</feature>
<feature type="compositionally biased region" description="Basic residues" evidence="1">
    <location>
        <begin position="892"/>
        <end position="906"/>
    </location>
</feature>
<feature type="compositionally biased region" description="Polar residues" evidence="1">
    <location>
        <begin position="166"/>
        <end position="176"/>
    </location>
</feature>
<dbReference type="AlphaFoldDB" id="A0AAF0Y0D9"/>
<name>A0AAF0Y0D9_9TREE</name>
<feature type="compositionally biased region" description="Polar residues" evidence="1">
    <location>
        <begin position="272"/>
        <end position="284"/>
    </location>
</feature>
<feature type="region of interest" description="Disordered" evidence="1">
    <location>
        <begin position="1046"/>
        <end position="1134"/>
    </location>
</feature>
<feature type="region of interest" description="Disordered" evidence="1">
    <location>
        <begin position="631"/>
        <end position="673"/>
    </location>
</feature>
<accession>A0AAF0Y0D9</accession>
<proteinExistence type="predicted"/>
<feature type="compositionally biased region" description="Polar residues" evidence="1">
    <location>
        <begin position="789"/>
        <end position="799"/>
    </location>
</feature>
<feature type="compositionally biased region" description="Low complexity" evidence="1">
    <location>
        <begin position="79"/>
        <end position="88"/>
    </location>
</feature>
<reference evidence="2" key="1">
    <citation type="submission" date="2023-10" db="EMBL/GenBank/DDBJ databases">
        <authorList>
            <person name="Noh H."/>
        </authorList>
    </citation>
    <scope>NUCLEOTIDE SEQUENCE</scope>
    <source>
        <strain evidence="2">DUCC4014</strain>
    </source>
</reference>
<feature type="region of interest" description="Disordered" evidence="1">
    <location>
        <begin position="53"/>
        <end position="88"/>
    </location>
</feature>
<feature type="compositionally biased region" description="Basic and acidic residues" evidence="1">
    <location>
        <begin position="505"/>
        <end position="540"/>
    </location>
</feature>
<dbReference type="PANTHER" id="PTHR23159:SF31">
    <property type="entry name" value="CENTROSOME-ASSOCIATED PROTEIN CEP250 ISOFORM X1"/>
    <property type="match status" value="1"/>
</dbReference>
<organism evidence="2 3">
    <name type="scientific">Vanrija pseudolonga</name>
    <dbReference type="NCBI Taxonomy" id="143232"/>
    <lineage>
        <taxon>Eukaryota</taxon>
        <taxon>Fungi</taxon>
        <taxon>Dikarya</taxon>
        <taxon>Basidiomycota</taxon>
        <taxon>Agaricomycotina</taxon>
        <taxon>Tremellomycetes</taxon>
        <taxon>Trichosporonales</taxon>
        <taxon>Trichosporonaceae</taxon>
        <taxon>Vanrija</taxon>
    </lineage>
</organism>
<feature type="region of interest" description="Disordered" evidence="1">
    <location>
        <begin position="1"/>
        <end position="38"/>
    </location>
</feature>
<feature type="compositionally biased region" description="Low complexity" evidence="1">
    <location>
        <begin position="655"/>
        <end position="667"/>
    </location>
</feature>
<dbReference type="PANTHER" id="PTHR23159">
    <property type="entry name" value="CENTROSOMAL PROTEIN 2"/>
    <property type="match status" value="1"/>
</dbReference>
<dbReference type="Proteomes" id="UP000827549">
    <property type="component" value="Chromosome 1"/>
</dbReference>
<protein>
    <submittedName>
        <fullName evidence="2">Uncharacterized protein</fullName>
    </submittedName>
</protein>
<feature type="compositionally biased region" description="Polar residues" evidence="1">
    <location>
        <begin position="973"/>
        <end position="989"/>
    </location>
</feature>
<evidence type="ECO:0000313" key="2">
    <source>
        <dbReference type="EMBL" id="WOO77675.1"/>
    </source>
</evidence>
<feature type="region of interest" description="Disordered" evidence="1">
    <location>
        <begin position="697"/>
        <end position="930"/>
    </location>
</feature>
<gene>
    <name evidence="2" type="primary">PF14_0175_1</name>
    <name evidence="2" type="ORF">LOC62_01G001240</name>
</gene>
<dbReference type="EMBL" id="CP086714">
    <property type="protein sequence ID" value="WOO77675.1"/>
    <property type="molecule type" value="Genomic_DNA"/>
</dbReference>
<feature type="compositionally biased region" description="Polar residues" evidence="1">
    <location>
        <begin position="870"/>
        <end position="881"/>
    </location>
</feature>
<feature type="compositionally biased region" description="Low complexity" evidence="1">
    <location>
        <begin position="763"/>
        <end position="774"/>
    </location>
</feature>
<dbReference type="RefSeq" id="XP_062623707.1">
    <property type="nucleotide sequence ID" value="XM_062767724.1"/>
</dbReference>
<feature type="region of interest" description="Disordered" evidence="1">
    <location>
        <begin position="505"/>
        <end position="542"/>
    </location>
</feature>
<feature type="region of interest" description="Disordered" evidence="1">
    <location>
        <begin position="973"/>
        <end position="1000"/>
    </location>
</feature>
<feature type="compositionally biased region" description="Low complexity" evidence="1">
    <location>
        <begin position="258"/>
        <end position="271"/>
    </location>
</feature>